<dbReference type="SUPFAM" id="SSF52096">
    <property type="entry name" value="ClpP/crotonase"/>
    <property type="match status" value="1"/>
</dbReference>
<dbReference type="EMBL" id="JBHULR010000002">
    <property type="protein sequence ID" value="MFD2546543.1"/>
    <property type="molecule type" value="Genomic_DNA"/>
</dbReference>
<accession>A0ABW5KEN2</accession>
<sequence>MNYNFIRIEQEEFVCTLTLARAEKRNAFTPMMISEIAHVVNEVNRDETIKLLVIRADGPVFCSGMDLKTFYDPSLDVRHSAIPLHDISLGEVMSSLRKPSVAVVEGDVIAGGFLLILGCTYVLAEEKVRFRLPELGLGIFPFQVMESLLKVMPEKHVLQLCLDTEYFGVDKAMHLRIVDRYYTPASLTQLIRSFENIQTDVLVEGLSALHDIREIPQGERFKFLKERLEALRNRKQQG</sequence>
<proteinExistence type="inferred from homology"/>
<dbReference type="Gene3D" id="3.90.226.10">
    <property type="entry name" value="2-enoyl-CoA Hydratase, Chain A, domain 1"/>
    <property type="match status" value="1"/>
</dbReference>
<dbReference type="InterPro" id="IPR029045">
    <property type="entry name" value="ClpP/crotonase-like_dom_sf"/>
</dbReference>
<evidence type="ECO:0000313" key="3">
    <source>
        <dbReference type="Proteomes" id="UP001597545"/>
    </source>
</evidence>
<gene>
    <name evidence="2" type="ORF">ACFSR5_02660</name>
</gene>
<reference evidence="3" key="1">
    <citation type="journal article" date="2019" name="Int. J. Syst. Evol. Microbiol.">
        <title>The Global Catalogue of Microorganisms (GCM) 10K type strain sequencing project: providing services to taxonomists for standard genome sequencing and annotation.</title>
        <authorList>
            <consortium name="The Broad Institute Genomics Platform"/>
            <consortium name="The Broad Institute Genome Sequencing Center for Infectious Disease"/>
            <person name="Wu L."/>
            <person name="Ma J."/>
        </authorList>
    </citation>
    <scope>NUCLEOTIDE SEQUENCE [LARGE SCALE GENOMIC DNA]</scope>
    <source>
        <strain evidence="3">KCTC 42662</strain>
    </source>
</reference>
<organism evidence="2 3">
    <name type="scientific">Sphingobacterium suaedae</name>
    <dbReference type="NCBI Taxonomy" id="1686402"/>
    <lineage>
        <taxon>Bacteria</taxon>
        <taxon>Pseudomonadati</taxon>
        <taxon>Bacteroidota</taxon>
        <taxon>Sphingobacteriia</taxon>
        <taxon>Sphingobacteriales</taxon>
        <taxon>Sphingobacteriaceae</taxon>
        <taxon>Sphingobacterium</taxon>
    </lineage>
</organism>
<dbReference type="InterPro" id="IPR001753">
    <property type="entry name" value="Enoyl-CoA_hydra/iso"/>
</dbReference>
<comment type="caution">
    <text evidence="2">The sequence shown here is derived from an EMBL/GenBank/DDBJ whole genome shotgun (WGS) entry which is preliminary data.</text>
</comment>
<dbReference type="RefSeq" id="WP_380900431.1">
    <property type="nucleotide sequence ID" value="NZ_JBHUEG010000003.1"/>
</dbReference>
<dbReference type="PANTHER" id="PTHR42964:SF1">
    <property type="entry name" value="POLYKETIDE BIOSYNTHESIS ENOYL-COA HYDRATASE PKSH-RELATED"/>
    <property type="match status" value="1"/>
</dbReference>
<dbReference type="PANTHER" id="PTHR42964">
    <property type="entry name" value="ENOYL-COA HYDRATASE"/>
    <property type="match status" value="1"/>
</dbReference>
<comment type="similarity">
    <text evidence="1">Belongs to the enoyl-CoA hydratase/isomerase family.</text>
</comment>
<keyword evidence="3" id="KW-1185">Reference proteome</keyword>
<protein>
    <submittedName>
        <fullName evidence="2">Enoyl-CoA hydratase/isomerase family protein</fullName>
    </submittedName>
</protein>
<name>A0ABW5KEN2_9SPHI</name>
<dbReference type="Pfam" id="PF00378">
    <property type="entry name" value="ECH_1"/>
    <property type="match status" value="1"/>
</dbReference>
<dbReference type="CDD" id="cd06558">
    <property type="entry name" value="crotonase-like"/>
    <property type="match status" value="1"/>
</dbReference>
<dbReference type="Proteomes" id="UP001597545">
    <property type="component" value="Unassembled WGS sequence"/>
</dbReference>
<dbReference type="InterPro" id="IPR051683">
    <property type="entry name" value="Enoyl-CoA_Hydratase/Isomerase"/>
</dbReference>
<evidence type="ECO:0000256" key="1">
    <source>
        <dbReference type="ARBA" id="ARBA00005254"/>
    </source>
</evidence>
<evidence type="ECO:0000313" key="2">
    <source>
        <dbReference type="EMBL" id="MFD2546543.1"/>
    </source>
</evidence>